<accession>A0A5C6EMV7</accession>
<dbReference type="SMART" id="SM00710">
    <property type="entry name" value="PbH1"/>
    <property type="match status" value="9"/>
</dbReference>
<dbReference type="RefSeq" id="WP_186775743.1">
    <property type="nucleotide sequence ID" value="NZ_SJPW01000006.1"/>
</dbReference>
<keyword evidence="7" id="KW-0998">Cell outer membrane</keyword>
<keyword evidence="4" id="KW-0964">Secreted</keyword>
<evidence type="ECO:0000256" key="2">
    <source>
        <dbReference type="ARBA" id="ARBA00004442"/>
    </source>
</evidence>
<keyword evidence="10" id="KW-1185">Reference proteome</keyword>
<dbReference type="GO" id="GO:0009279">
    <property type="term" value="C:cell outer membrane"/>
    <property type="evidence" value="ECO:0007669"/>
    <property type="project" value="UniProtKB-SubCell"/>
</dbReference>
<dbReference type="GO" id="GO:0005509">
    <property type="term" value="F:calcium ion binding"/>
    <property type="evidence" value="ECO:0007669"/>
    <property type="project" value="InterPro"/>
</dbReference>
<evidence type="ECO:0000256" key="1">
    <source>
        <dbReference type="ARBA" id="ARBA00004196"/>
    </source>
</evidence>
<dbReference type="InterPro" id="IPR002126">
    <property type="entry name" value="Cadherin-like_dom"/>
</dbReference>
<dbReference type="SUPFAM" id="SSF49313">
    <property type="entry name" value="Cadherin-like"/>
    <property type="match status" value="1"/>
</dbReference>
<reference evidence="9 10" key="1">
    <citation type="submission" date="2019-02" db="EMBL/GenBank/DDBJ databases">
        <title>Deep-cultivation of Planctomycetes and their phenomic and genomic characterization uncovers novel biology.</title>
        <authorList>
            <person name="Wiegand S."/>
            <person name="Jogler M."/>
            <person name="Boedeker C."/>
            <person name="Pinto D."/>
            <person name="Vollmers J."/>
            <person name="Rivas-Marin E."/>
            <person name="Kohn T."/>
            <person name="Peeters S.H."/>
            <person name="Heuer A."/>
            <person name="Rast P."/>
            <person name="Oberbeckmann S."/>
            <person name="Bunk B."/>
            <person name="Jeske O."/>
            <person name="Meyerdierks A."/>
            <person name="Storesund J.E."/>
            <person name="Kallscheuer N."/>
            <person name="Luecker S."/>
            <person name="Lage O.M."/>
            <person name="Pohl T."/>
            <person name="Merkel B.J."/>
            <person name="Hornburger P."/>
            <person name="Mueller R.-W."/>
            <person name="Bruemmer F."/>
            <person name="Labrenz M."/>
            <person name="Spormann A.M."/>
            <person name="Op Den Camp H."/>
            <person name="Overmann J."/>
            <person name="Amann R."/>
            <person name="Jetten M.S.M."/>
            <person name="Mascher T."/>
            <person name="Medema M.H."/>
            <person name="Devos D.P."/>
            <person name="Kaster A.-K."/>
            <person name="Ovreas L."/>
            <person name="Rohde M."/>
            <person name="Galperin M.Y."/>
            <person name="Jogler C."/>
        </authorList>
    </citation>
    <scope>NUCLEOTIDE SEQUENCE [LARGE SCALE GENOMIC DNA]</scope>
    <source>
        <strain evidence="9 10">Poly51</strain>
    </source>
</reference>
<proteinExistence type="predicted"/>
<dbReference type="NCBIfam" id="NF041518">
    <property type="entry name" value="choice_anch_Q"/>
    <property type="match status" value="1"/>
</dbReference>
<protein>
    <submittedName>
        <fullName evidence="9">Putative outer membrane protein PmpB</fullName>
    </submittedName>
</protein>
<dbReference type="Proteomes" id="UP000318288">
    <property type="component" value="Unassembled WGS sequence"/>
</dbReference>
<evidence type="ECO:0000313" key="9">
    <source>
        <dbReference type="EMBL" id="TWU48896.1"/>
    </source>
</evidence>
<organism evidence="9 10">
    <name type="scientific">Rubripirellula tenax</name>
    <dbReference type="NCBI Taxonomy" id="2528015"/>
    <lineage>
        <taxon>Bacteria</taxon>
        <taxon>Pseudomonadati</taxon>
        <taxon>Planctomycetota</taxon>
        <taxon>Planctomycetia</taxon>
        <taxon>Pirellulales</taxon>
        <taxon>Pirellulaceae</taxon>
        <taxon>Rubripirellula</taxon>
    </lineage>
</organism>
<dbReference type="EMBL" id="SJPW01000006">
    <property type="protein sequence ID" value="TWU48896.1"/>
    <property type="molecule type" value="Genomic_DNA"/>
</dbReference>
<feature type="domain" description="Cadherin" evidence="8">
    <location>
        <begin position="609"/>
        <end position="702"/>
    </location>
</feature>
<dbReference type="Pfam" id="PF02415">
    <property type="entry name" value="Chlam_PMP"/>
    <property type="match status" value="1"/>
</dbReference>
<evidence type="ECO:0000313" key="10">
    <source>
        <dbReference type="Proteomes" id="UP000318288"/>
    </source>
</evidence>
<dbReference type="InterPro" id="IPR006626">
    <property type="entry name" value="PbH1"/>
</dbReference>
<dbReference type="GO" id="GO:0007156">
    <property type="term" value="P:homophilic cell adhesion via plasma membrane adhesion molecules"/>
    <property type="evidence" value="ECO:0007669"/>
    <property type="project" value="InterPro"/>
</dbReference>
<evidence type="ECO:0000256" key="5">
    <source>
        <dbReference type="ARBA" id="ARBA00022729"/>
    </source>
</evidence>
<dbReference type="PROSITE" id="PS50268">
    <property type="entry name" value="CADHERIN_2"/>
    <property type="match status" value="1"/>
</dbReference>
<dbReference type="AlphaFoldDB" id="A0A5C6EMV7"/>
<dbReference type="Gene3D" id="2.160.20.10">
    <property type="entry name" value="Single-stranded right-handed beta-helix, Pectin lyase-like"/>
    <property type="match status" value="1"/>
</dbReference>
<dbReference type="PANTHER" id="PTHR11319">
    <property type="entry name" value="G PROTEIN-COUPLED RECEPTOR-RELATED"/>
    <property type="match status" value="1"/>
</dbReference>
<dbReference type="InterPro" id="IPR059226">
    <property type="entry name" value="Choice_anch_Q_dom"/>
</dbReference>
<dbReference type="InterPro" id="IPR011050">
    <property type="entry name" value="Pectin_lyase_fold/virulence"/>
</dbReference>
<dbReference type="InterPro" id="IPR039448">
    <property type="entry name" value="Beta_helix"/>
</dbReference>
<dbReference type="InterPro" id="IPR015919">
    <property type="entry name" value="Cadherin-like_sf"/>
</dbReference>
<evidence type="ECO:0000259" key="8">
    <source>
        <dbReference type="PROSITE" id="PS50268"/>
    </source>
</evidence>
<dbReference type="Gene3D" id="2.60.40.60">
    <property type="entry name" value="Cadherins"/>
    <property type="match status" value="1"/>
</dbReference>
<dbReference type="InterPro" id="IPR012334">
    <property type="entry name" value="Pectin_lyas_fold"/>
</dbReference>
<dbReference type="SUPFAM" id="SSF51126">
    <property type="entry name" value="Pectin lyase-like"/>
    <property type="match status" value="2"/>
</dbReference>
<comment type="subcellular location">
    <subcellularLocation>
        <location evidence="1">Cell envelope</location>
    </subcellularLocation>
    <subcellularLocation>
        <location evidence="2">Cell outer membrane</location>
    </subcellularLocation>
    <subcellularLocation>
        <location evidence="3">Secreted</location>
    </subcellularLocation>
</comment>
<evidence type="ECO:0000256" key="4">
    <source>
        <dbReference type="ARBA" id="ARBA00022525"/>
    </source>
</evidence>
<name>A0A5C6EMV7_9BACT</name>
<gene>
    <name evidence="9" type="primary">pmpB</name>
    <name evidence="9" type="ORF">Poly51_48000</name>
</gene>
<evidence type="ECO:0000256" key="7">
    <source>
        <dbReference type="ARBA" id="ARBA00023237"/>
    </source>
</evidence>
<comment type="caution">
    <text evidence="9">The sequence shown here is derived from an EMBL/GenBank/DDBJ whole genome shotgun (WGS) entry which is preliminary data.</text>
</comment>
<dbReference type="GO" id="GO:0005576">
    <property type="term" value="C:extracellular region"/>
    <property type="evidence" value="ECO:0007669"/>
    <property type="project" value="UniProtKB-SubCell"/>
</dbReference>
<dbReference type="Pfam" id="PF13229">
    <property type="entry name" value="Beta_helix"/>
    <property type="match status" value="1"/>
</dbReference>
<dbReference type="InterPro" id="IPR003368">
    <property type="entry name" value="POMP_repeat"/>
</dbReference>
<keyword evidence="6" id="KW-0472">Membrane</keyword>
<dbReference type="PANTHER" id="PTHR11319:SF35">
    <property type="entry name" value="OUTER MEMBRANE PROTEIN PMPC-RELATED"/>
    <property type="match status" value="1"/>
</dbReference>
<evidence type="ECO:0000256" key="3">
    <source>
        <dbReference type="ARBA" id="ARBA00004613"/>
    </source>
</evidence>
<keyword evidence="5" id="KW-0732">Signal</keyword>
<evidence type="ECO:0000256" key="6">
    <source>
        <dbReference type="ARBA" id="ARBA00023136"/>
    </source>
</evidence>
<sequence>MPIQSILERFAIRSRRRKSAPATERSKLKRRQRMFETLEDRRVLASFTVVSAGDPLFGSCTAAMCSLRDAVNAANASAGADTITFAASVTSPITLLPASGPISITDDVTITKPGSTTISINAQTSAANQFRVFDIGPSANNVTMTRLSISGGRVDGDGGGGILFEGGGTLTLQNSVVTGNTANRGGGIYSAAAGNVTLNNSTVSNNEAGYIGGGIMNIDGDITLTNSTVTGNQAYGSGGGIYSENNGAITLTGSTVSNNSATGLGQLGGGIFSGYGTVSLTNTQLTGNSSAGDAGGLYSIDGAITITGSNVASNQAADFGGGVFKAGGLLTVADSTFTNNTTTTSDGGAIASFGGDLSITRSSLRTNNAGANGGAISNSSGIVTIRDTTIANNTAGERGAGIDTAAGTFTITNSTISTNAAAQNGGGIYADNAVLSFVNSTVTLNTSSQLGGGVAFRDDNGGESLSLLNTIIANNSATLGSADFVAPGGGAANLAVTNSIVGNNNGTGLVASATPNGSGNRIGTVATPINPMLGPLQNNQGPTHTHLPLTGSPAIDAATETGTPNVDQRGFPRPAFVTMDIGAVEFGSSNNAPPTDFTLVTTNVNENVNTTSGNALVSAFTVTDASPADVHTYTLATGTGDTDNGTFVIVGNQLFVKQGQTVDFENKASYSIRVRVSDSTNLTQTRMFTIGVNNLPEISPIQINDGTTGRSQVTSLQIEFDTTVNPTALANAFTVTNITTGVNVGTVNVGNATVAGKTVATLTFDGASTVPREGTGLRGNSLADGNYRLTINGAQIQAVAGGATMGANVEFGGQLRAAVPNDNFFRLFGDTNGDGLRNNTDLIAFVGSLFNSAGYIPGLDSTGDGLINNTDLIAFIPTVFGSSRP</sequence>